<proteinExistence type="inferred from homology"/>
<dbReference type="Proteomes" id="UP000092884">
    <property type="component" value="Chromosome"/>
</dbReference>
<keyword evidence="5" id="KW-1185">Reference proteome</keyword>
<name>A0A1B1U5P5_9HELI</name>
<dbReference type="Gene3D" id="3.40.50.720">
    <property type="entry name" value="NAD(P)-binding Rossmann-like Domain"/>
    <property type="match status" value="1"/>
</dbReference>
<dbReference type="EMBL" id="CP016503">
    <property type="protein sequence ID" value="ANV98015.1"/>
    <property type="molecule type" value="Genomic_DNA"/>
</dbReference>
<reference evidence="5" key="1">
    <citation type="submission" date="2016-07" db="EMBL/GenBank/DDBJ databases">
        <authorList>
            <person name="Florea S."/>
            <person name="Webb J.S."/>
            <person name="Jaromczyk J."/>
            <person name="Schardl C.L."/>
        </authorList>
    </citation>
    <scope>NUCLEOTIDE SEQUENCE [LARGE SCALE GENOMIC DNA]</scope>
    <source>
        <strain evidence="5">MIT 01-6242</strain>
    </source>
</reference>
<dbReference type="PANTHER" id="PTHR43708">
    <property type="entry name" value="CONSERVED EXPRESSED OXIDOREDUCTASE (EUROFUNG)"/>
    <property type="match status" value="1"/>
</dbReference>
<dbReference type="InterPro" id="IPR051317">
    <property type="entry name" value="Gfo/Idh/MocA_oxidoreduct"/>
</dbReference>
<dbReference type="STRING" id="222136.BBW65_04010"/>
<evidence type="ECO:0000256" key="1">
    <source>
        <dbReference type="ARBA" id="ARBA00010928"/>
    </source>
</evidence>
<dbReference type="SUPFAM" id="SSF51735">
    <property type="entry name" value="NAD(P)-binding Rossmann-fold domains"/>
    <property type="match status" value="1"/>
</dbReference>
<accession>A0A1B1U5P5</accession>
<dbReference type="KEGG" id="het:BBW65_04010"/>
<dbReference type="Pfam" id="PF01408">
    <property type="entry name" value="GFO_IDH_MocA"/>
    <property type="match status" value="1"/>
</dbReference>
<evidence type="ECO:0000313" key="4">
    <source>
        <dbReference type="EMBL" id="ANV98015.1"/>
    </source>
</evidence>
<sequence length="299" mass="34725">MIKIGMIGVSDGNGHPYSFSAIFNYYNAEKMRQSGWENIFNYLQKEEKDNFGIKDANITHIWTQDLNESQKIAQASNITHICQTYHEMIDQVQAVIIARDDWRSHIEIALPFLEAGKNVFIDKPLSLSFEECEIFQPYIKNGKLISFSSLKFSPELDSIKTRIKDFGEIKLIRGITPKTWEKYAIHLLDGIRGVLDFDFQDIVINRCQHESLTIYTKENILIQLDCLGNMQYPMLQLEFFSSTNYEKANCLNAFVSFKRMLEYFVQSIKGQTEIQNNLKTLKQMEILIKGQEILNKCKS</sequence>
<evidence type="ECO:0000259" key="3">
    <source>
        <dbReference type="Pfam" id="PF01408"/>
    </source>
</evidence>
<dbReference type="PANTHER" id="PTHR43708:SF5">
    <property type="entry name" value="CONSERVED EXPRESSED OXIDOREDUCTASE (EUROFUNG)-RELATED"/>
    <property type="match status" value="1"/>
</dbReference>
<evidence type="ECO:0000313" key="5">
    <source>
        <dbReference type="Proteomes" id="UP000092884"/>
    </source>
</evidence>
<dbReference type="GO" id="GO:0000166">
    <property type="term" value="F:nucleotide binding"/>
    <property type="evidence" value="ECO:0007669"/>
    <property type="project" value="InterPro"/>
</dbReference>
<dbReference type="GO" id="GO:0016491">
    <property type="term" value="F:oxidoreductase activity"/>
    <property type="evidence" value="ECO:0007669"/>
    <property type="project" value="UniProtKB-KW"/>
</dbReference>
<keyword evidence="2" id="KW-0560">Oxidoreductase</keyword>
<protein>
    <recommendedName>
        <fullName evidence="3">Gfo/Idh/MocA-like oxidoreductase N-terminal domain-containing protein</fullName>
    </recommendedName>
</protein>
<gene>
    <name evidence="4" type="ORF">BBW65_04010</name>
</gene>
<dbReference type="InterPro" id="IPR036291">
    <property type="entry name" value="NAD(P)-bd_dom_sf"/>
</dbReference>
<comment type="similarity">
    <text evidence="1">Belongs to the Gfo/Idh/MocA family.</text>
</comment>
<organism evidence="4 5">
    <name type="scientific">Helicobacter enhydrae</name>
    <dbReference type="NCBI Taxonomy" id="222136"/>
    <lineage>
        <taxon>Bacteria</taxon>
        <taxon>Pseudomonadati</taxon>
        <taxon>Campylobacterota</taxon>
        <taxon>Epsilonproteobacteria</taxon>
        <taxon>Campylobacterales</taxon>
        <taxon>Helicobacteraceae</taxon>
        <taxon>Helicobacter</taxon>
    </lineage>
</organism>
<dbReference type="AlphaFoldDB" id="A0A1B1U5P5"/>
<feature type="domain" description="Gfo/Idh/MocA-like oxidoreductase N-terminal" evidence="3">
    <location>
        <begin position="54"/>
        <end position="136"/>
    </location>
</feature>
<dbReference type="OrthoDB" id="9782091at2"/>
<evidence type="ECO:0000256" key="2">
    <source>
        <dbReference type="ARBA" id="ARBA00023002"/>
    </source>
</evidence>
<dbReference type="InterPro" id="IPR000683">
    <property type="entry name" value="Gfo/Idh/MocA-like_OxRdtase_N"/>
</dbReference>